<evidence type="ECO:0000256" key="2">
    <source>
        <dbReference type="PROSITE-ProRule" id="PRU00497"/>
    </source>
</evidence>
<evidence type="ECO:0000313" key="5">
    <source>
        <dbReference type="EMBL" id="TRY79924.1"/>
    </source>
</evidence>
<evidence type="ECO:0000256" key="3">
    <source>
        <dbReference type="SAM" id="MobiDB-lite"/>
    </source>
</evidence>
<dbReference type="PANTHER" id="PTHR10380">
    <property type="entry name" value="CUTICLE PROTEIN"/>
    <property type="match status" value="1"/>
</dbReference>
<dbReference type="InterPro" id="IPR050468">
    <property type="entry name" value="Cuticle_Struct_Prot"/>
</dbReference>
<evidence type="ECO:0000256" key="1">
    <source>
        <dbReference type="ARBA" id="ARBA00022460"/>
    </source>
</evidence>
<sequence>MKRFVALITLAMSLVSNAQIRYVRDSTSYANVGGNTRSAATLVELKPIAIVRSVFNGPTGDKPDFDFSYETENGIKQEATGTMKDIDGTEVMVMRGSYSYIDENGDDVLVSWVADEMGFRAESESLPIAPEIPFPDQAEAVAAQIRFAQEERARNANSGSPTADTSYTSSSSQEPQVFAARASTGYGAAPASEPVVVASRAQSLNQYSRATPQEPQVFAARTSTGYGAAPASEPVVVASRAQSLNQYSRATPQEPQVFAARTSTGYGAAPASEPVVVASRAQSLNQYSRATPQEPQVFAARASPSYRAAPAPEPVVVASRDQSRLGTYSGFIAEADVPTRGIALVEVAEPTVVVEDRLADYKPVEPVVQIAREFEAERLPSYAVNINERERVAPVEAKSRKQPAYIQYLLE</sequence>
<feature type="chain" id="PRO_5021876382" evidence="4">
    <location>
        <begin position="19"/>
        <end position="411"/>
    </location>
</feature>
<dbReference type="EMBL" id="VCGU01000002">
    <property type="protein sequence ID" value="TRY79924.1"/>
    <property type="molecule type" value="Genomic_DNA"/>
</dbReference>
<evidence type="ECO:0000256" key="4">
    <source>
        <dbReference type="SAM" id="SignalP"/>
    </source>
</evidence>
<keyword evidence="4" id="KW-0732">Signal</keyword>
<proteinExistence type="predicted"/>
<organism evidence="5 6">
    <name type="scientific">Tigriopus californicus</name>
    <name type="common">Marine copepod</name>
    <dbReference type="NCBI Taxonomy" id="6832"/>
    <lineage>
        <taxon>Eukaryota</taxon>
        <taxon>Metazoa</taxon>
        <taxon>Ecdysozoa</taxon>
        <taxon>Arthropoda</taxon>
        <taxon>Crustacea</taxon>
        <taxon>Multicrustacea</taxon>
        <taxon>Hexanauplia</taxon>
        <taxon>Copepoda</taxon>
        <taxon>Harpacticoida</taxon>
        <taxon>Harpacticidae</taxon>
        <taxon>Tigriopus</taxon>
    </lineage>
</organism>
<evidence type="ECO:0000313" key="6">
    <source>
        <dbReference type="Proteomes" id="UP000318571"/>
    </source>
</evidence>
<gene>
    <name evidence="5" type="ORF">TCAL_05787</name>
</gene>
<keyword evidence="1 2" id="KW-0193">Cuticle</keyword>
<dbReference type="PROSITE" id="PS51155">
    <property type="entry name" value="CHIT_BIND_RR_2"/>
    <property type="match status" value="1"/>
</dbReference>
<protein>
    <submittedName>
        <fullName evidence="5">Uncharacterized protein</fullName>
    </submittedName>
</protein>
<dbReference type="PANTHER" id="PTHR10380:SF173">
    <property type="entry name" value="CUTICULAR PROTEIN 47EF, ISOFORM C-RELATED"/>
    <property type="match status" value="1"/>
</dbReference>
<name>A0A553PQG4_TIGCA</name>
<reference evidence="5 6" key="1">
    <citation type="journal article" date="2018" name="Nat. Ecol. Evol.">
        <title>Genomic signatures of mitonuclear coevolution across populations of Tigriopus californicus.</title>
        <authorList>
            <person name="Barreto F.S."/>
            <person name="Watson E.T."/>
            <person name="Lima T.G."/>
            <person name="Willett C.S."/>
            <person name="Edmands S."/>
            <person name="Li W."/>
            <person name="Burton R.S."/>
        </authorList>
    </citation>
    <scope>NUCLEOTIDE SEQUENCE [LARGE SCALE GENOMIC DNA]</scope>
    <source>
        <strain evidence="5 6">San Diego</strain>
    </source>
</reference>
<dbReference type="InterPro" id="IPR000618">
    <property type="entry name" value="Insect_cuticle"/>
</dbReference>
<dbReference type="Pfam" id="PF00379">
    <property type="entry name" value="Chitin_bind_4"/>
    <property type="match status" value="1"/>
</dbReference>
<accession>A0A553PQG4</accession>
<feature type="compositionally biased region" description="Polar residues" evidence="3">
    <location>
        <begin position="155"/>
        <end position="175"/>
    </location>
</feature>
<dbReference type="OrthoDB" id="6350289at2759"/>
<comment type="caution">
    <text evidence="5">The sequence shown here is derived from an EMBL/GenBank/DDBJ whole genome shotgun (WGS) entry which is preliminary data.</text>
</comment>
<feature type="signal peptide" evidence="4">
    <location>
        <begin position="1"/>
        <end position="18"/>
    </location>
</feature>
<dbReference type="STRING" id="6832.A0A553PQG4"/>
<dbReference type="PRINTS" id="PR00947">
    <property type="entry name" value="CUTICLE"/>
</dbReference>
<dbReference type="GO" id="GO:0062129">
    <property type="term" value="C:chitin-based extracellular matrix"/>
    <property type="evidence" value="ECO:0007669"/>
    <property type="project" value="TreeGrafter"/>
</dbReference>
<keyword evidence="6" id="KW-1185">Reference proteome</keyword>
<dbReference type="Proteomes" id="UP000318571">
    <property type="component" value="Chromosome 6"/>
</dbReference>
<dbReference type="GO" id="GO:0008010">
    <property type="term" value="F:structural constituent of chitin-based larval cuticle"/>
    <property type="evidence" value="ECO:0007669"/>
    <property type="project" value="TreeGrafter"/>
</dbReference>
<dbReference type="AlphaFoldDB" id="A0A553PQG4"/>
<feature type="region of interest" description="Disordered" evidence="3">
    <location>
        <begin position="151"/>
        <end position="176"/>
    </location>
</feature>